<evidence type="ECO:0008006" key="3">
    <source>
        <dbReference type="Google" id="ProtNLM"/>
    </source>
</evidence>
<sequence length="253" mass="28214">MPQSLKALIFDVDGTLADTEGLGHLWAFNQAFQEAGLPFVWDTDTYRVLLAVTGGERRIHHFLSTRPDLPSLSRERVAQLHQRKTVLFGERVQSGHVLWRPGTKRLIREAKHKGLKVGIATTTHEANVHALLQSAFGNEWPSWIDLIGAAQHVENKKPDPAIYHWVLQQWGYGPGDVIAFEDSSPGLLAARQAQIPTVITMNEWTYDHDFTGALAVLDNLGEPGAPARVLIPKGQDNVVVDCNVLQQWLEAER</sequence>
<dbReference type="InterPro" id="IPR006439">
    <property type="entry name" value="HAD-SF_hydro_IA"/>
</dbReference>
<dbReference type="PANTHER" id="PTHR42896">
    <property type="entry name" value="XYLULOSE-1,5-BISPHOSPHATE (XUBP) PHOSPHATASE"/>
    <property type="match status" value="1"/>
</dbReference>
<proteinExistence type="predicted"/>
<reference evidence="1 2" key="1">
    <citation type="journal article" date="2019" name="Sci. Rep.">
        <title>Sulfobacillus thermotolerans: new insights into resistance and metabolic capacities of acidophilic chemolithotrophs.</title>
        <authorList>
            <person name="Panyushkina A.E."/>
            <person name="Babenko V.V."/>
            <person name="Nikitina A.S."/>
            <person name="Selezneva O.V."/>
            <person name="Tsaplina I.A."/>
            <person name="Letarova M.A."/>
            <person name="Kostryukova E.S."/>
            <person name="Letarov A.V."/>
        </authorList>
    </citation>
    <scope>NUCLEOTIDE SEQUENCE [LARGE SCALE GENOMIC DNA]</scope>
    <source>
        <strain evidence="1 2">Kr1</strain>
    </source>
</reference>
<dbReference type="PRINTS" id="PR00413">
    <property type="entry name" value="HADHALOGNASE"/>
</dbReference>
<evidence type="ECO:0000313" key="1">
    <source>
        <dbReference type="EMBL" id="AUW94681.1"/>
    </source>
</evidence>
<dbReference type="InterPro" id="IPR036412">
    <property type="entry name" value="HAD-like_sf"/>
</dbReference>
<dbReference type="NCBIfam" id="TIGR01509">
    <property type="entry name" value="HAD-SF-IA-v3"/>
    <property type="match status" value="1"/>
</dbReference>
<organism evidence="1 2">
    <name type="scientific">Sulfobacillus thermotolerans</name>
    <dbReference type="NCBI Taxonomy" id="338644"/>
    <lineage>
        <taxon>Bacteria</taxon>
        <taxon>Bacillati</taxon>
        <taxon>Bacillota</taxon>
        <taxon>Clostridia</taxon>
        <taxon>Eubacteriales</taxon>
        <taxon>Clostridiales Family XVII. Incertae Sedis</taxon>
        <taxon>Sulfobacillus</taxon>
    </lineage>
</organism>
<dbReference type="Proteomes" id="UP000325292">
    <property type="component" value="Chromosome"/>
</dbReference>
<dbReference type="InterPro" id="IPR023198">
    <property type="entry name" value="PGP-like_dom2"/>
</dbReference>
<accession>A0ABM6RTL5</accession>
<dbReference type="SFLD" id="SFLDG01129">
    <property type="entry name" value="C1.5:_HAD__Beta-PGM__Phosphata"/>
    <property type="match status" value="1"/>
</dbReference>
<gene>
    <name evidence="1" type="ORF">BXT84_12600</name>
</gene>
<dbReference type="SFLD" id="SFLDS00003">
    <property type="entry name" value="Haloacid_Dehalogenase"/>
    <property type="match status" value="1"/>
</dbReference>
<evidence type="ECO:0000313" key="2">
    <source>
        <dbReference type="Proteomes" id="UP000325292"/>
    </source>
</evidence>
<dbReference type="InterPro" id="IPR044999">
    <property type="entry name" value="CbbY-like"/>
</dbReference>
<keyword evidence="2" id="KW-1185">Reference proteome</keyword>
<name>A0ABM6RTL5_9FIRM</name>
<dbReference type="Gene3D" id="1.10.150.240">
    <property type="entry name" value="Putative phosphatase, domain 2"/>
    <property type="match status" value="1"/>
</dbReference>
<protein>
    <recommendedName>
        <fullName evidence="3">Haloacid dehalogenase</fullName>
    </recommendedName>
</protein>
<dbReference type="Pfam" id="PF13419">
    <property type="entry name" value="HAD_2"/>
    <property type="match status" value="1"/>
</dbReference>
<dbReference type="Gene3D" id="3.40.50.1000">
    <property type="entry name" value="HAD superfamily/HAD-like"/>
    <property type="match status" value="1"/>
</dbReference>
<dbReference type="PANTHER" id="PTHR42896:SF2">
    <property type="entry name" value="CBBY-LIKE PROTEIN"/>
    <property type="match status" value="1"/>
</dbReference>
<dbReference type="EMBL" id="CP019454">
    <property type="protein sequence ID" value="AUW94681.1"/>
    <property type="molecule type" value="Genomic_DNA"/>
</dbReference>
<dbReference type="InterPro" id="IPR023214">
    <property type="entry name" value="HAD_sf"/>
</dbReference>
<dbReference type="SUPFAM" id="SSF56784">
    <property type="entry name" value="HAD-like"/>
    <property type="match status" value="1"/>
</dbReference>
<dbReference type="InterPro" id="IPR041492">
    <property type="entry name" value="HAD_2"/>
</dbReference>